<organism evidence="11 12">
    <name type="scientific">Streptomyces radiopugnans</name>
    <dbReference type="NCBI Taxonomy" id="403935"/>
    <lineage>
        <taxon>Bacteria</taxon>
        <taxon>Bacillati</taxon>
        <taxon>Actinomycetota</taxon>
        <taxon>Actinomycetes</taxon>
        <taxon>Kitasatosporales</taxon>
        <taxon>Streptomycetaceae</taxon>
        <taxon>Streptomyces</taxon>
    </lineage>
</organism>
<evidence type="ECO:0000256" key="8">
    <source>
        <dbReference type="ARBA" id="ARBA00047428"/>
    </source>
</evidence>
<keyword evidence="4" id="KW-0547">Nucleotide-binding</keyword>
<evidence type="ECO:0000259" key="10">
    <source>
        <dbReference type="PROSITE" id="PS00715"/>
    </source>
</evidence>
<feature type="region of interest" description="Disordered" evidence="9">
    <location>
        <begin position="1"/>
        <end position="25"/>
    </location>
</feature>
<dbReference type="GO" id="GO:0006352">
    <property type="term" value="P:DNA-templated transcription initiation"/>
    <property type="evidence" value="ECO:0007669"/>
    <property type="project" value="InterPro"/>
</dbReference>
<dbReference type="NCBIfam" id="TIGR00125">
    <property type="entry name" value="cyt_tran_rel"/>
    <property type="match status" value="1"/>
</dbReference>
<dbReference type="PROSITE" id="PS00715">
    <property type="entry name" value="SIGMA70_1"/>
    <property type="match status" value="1"/>
</dbReference>
<dbReference type="AlphaFoldDB" id="A0A1H9B0V1"/>
<dbReference type="GO" id="GO:0005524">
    <property type="term" value="F:ATP binding"/>
    <property type="evidence" value="ECO:0007669"/>
    <property type="project" value="UniProtKB-KW"/>
</dbReference>
<evidence type="ECO:0000256" key="7">
    <source>
        <dbReference type="ARBA" id="ARBA00023277"/>
    </source>
</evidence>
<evidence type="ECO:0000313" key="11">
    <source>
        <dbReference type="EMBL" id="SEP82303.1"/>
    </source>
</evidence>
<keyword evidence="2" id="KW-0808">Transferase</keyword>
<keyword evidence="12" id="KW-1185">Reference proteome</keyword>
<evidence type="ECO:0000256" key="9">
    <source>
        <dbReference type="SAM" id="MobiDB-lite"/>
    </source>
</evidence>
<dbReference type="GO" id="GO:0005975">
    <property type="term" value="P:carbohydrate metabolic process"/>
    <property type="evidence" value="ECO:0007669"/>
    <property type="project" value="InterPro"/>
</dbReference>
<feature type="compositionally biased region" description="Low complexity" evidence="9">
    <location>
        <begin position="15"/>
        <end position="25"/>
    </location>
</feature>
<dbReference type="GO" id="GO:0003700">
    <property type="term" value="F:DNA-binding transcription factor activity"/>
    <property type="evidence" value="ECO:0007669"/>
    <property type="project" value="InterPro"/>
</dbReference>
<evidence type="ECO:0000313" key="12">
    <source>
        <dbReference type="Proteomes" id="UP000199055"/>
    </source>
</evidence>
<evidence type="ECO:0000256" key="5">
    <source>
        <dbReference type="ARBA" id="ARBA00022840"/>
    </source>
</evidence>
<dbReference type="EC" id="2.7.7.70" evidence="1"/>
<feature type="compositionally biased region" description="Pro residues" evidence="9">
    <location>
        <begin position="1"/>
        <end position="14"/>
    </location>
</feature>
<keyword evidence="6" id="KW-0511">Multifunctional enzyme</keyword>
<dbReference type="Proteomes" id="UP000199055">
    <property type="component" value="Unassembled WGS sequence"/>
</dbReference>
<dbReference type="InterPro" id="IPR004821">
    <property type="entry name" value="Cyt_trans-like"/>
</dbReference>
<feature type="compositionally biased region" description="Polar residues" evidence="9">
    <location>
        <begin position="263"/>
        <end position="275"/>
    </location>
</feature>
<dbReference type="EMBL" id="FOET01000002">
    <property type="protein sequence ID" value="SEP82303.1"/>
    <property type="molecule type" value="Genomic_DNA"/>
</dbReference>
<evidence type="ECO:0000256" key="2">
    <source>
        <dbReference type="ARBA" id="ARBA00022679"/>
    </source>
</evidence>
<dbReference type="Pfam" id="PF01467">
    <property type="entry name" value="CTP_transf_like"/>
    <property type="match status" value="1"/>
</dbReference>
<reference evidence="11 12" key="1">
    <citation type="submission" date="2016-10" db="EMBL/GenBank/DDBJ databases">
        <authorList>
            <person name="de Groot N.N."/>
        </authorList>
    </citation>
    <scope>NUCLEOTIDE SEQUENCE [LARGE SCALE GENOMIC DNA]</scope>
    <source>
        <strain evidence="11 12">CGMCC 4.3519</strain>
    </source>
</reference>
<feature type="region of interest" description="Disordered" evidence="9">
    <location>
        <begin position="220"/>
        <end position="297"/>
    </location>
</feature>
<protein>
    <recommendedName>
        <fullName evidence="1">D-glycero-beta-D-manno-heptose 1-phosphate adenylyltransferase</fullName>
        <ecNumber evidence="1">2.7.7.70</ecNumber>
    </recommendedName>
</protein>
<dbReference type="Gene3D" id="3.40.50.620">
    <property type="entry name" value="HUPs"/>
    <property type="match status" value="1"/>
</dbReference>
<dbReference type="STRING" id="403935.SAMN05216481_102107"/>
<dbReference type="SUPFAM" id="SSF53613">
    <property type="entry name" value="Ribokinase-like"/>
    <property type="match status" value="1"/>
</dbReference>
<proteinExistence type="predicted"/>
<keyword evidence="5" id="KW-0067">ATP-binding</keyword>
<dbReference type="GO" id="GO:0016779">
    <property type="term" value="F:nucleotidyltransferase activity"/>
    <property type="evidence" value="ECO:0007669"/>
    <property type="project" value="UniProtKB-KW"/>
</dbReference>
<dbReference type="Pfam" id="PF00294">
    <property type="entry name" value="PfkB"/>
    <property type="match status" value="1"/>
</dbReference>
<sequence length="558" mass="56453">MPPMPDPMPDPLYGPAPGASAAPGGAAAPLVVVGDALLDRDLVGRADRLAPDAPVPVLEDCEERLRPGGAALAAYVAALGGRPVTLVTALGEDPASMRLRELLAPWVSVAALPLDGALSEKTRVLAGGRPVVRMDRGAGRAPSGGGVAVPEEVREAIASAPALLVSDYGRGTADAVRGLLAERAARVPLVWDPHPRGREPVPGTRLVTPTAAEARLFAGRLEGGSGGPSGPAAGADRTADPAKAPGASNTARDPGDSAAPKASRTSRASQTSHTSKAPVPTRPAKPSGEPESLHTAARHARALAEAWGAASVAITLGDRGALLSYGDHPLLVPAPARHSGDSCGAGDQFAAAAAGLLADGALPETAVRGAVAAATGYVAAGGAAALAFPDRAAPRPPSAARGEDAERLVARVRAAGGTVVATGGCFDLLHAGHVGLLQAARRTGDCLVVCLNSDASVRRRKGPGRPINPLADRVRVLRALECVDAVAVFDEDTPEELLERLRPDVWVKGGDYALADLPEAALVESWGGQAVLLPYLDGRSSSRIAERAAVSVARNGAQ</sequence>
<evidence type="ECO:0000256" key="6">
    <source>
        <dbReference type="ARBA" id="ARBA00023268"/>
    </source>
</evidence>
<dbReference type="PANTHER" id="PTHR43793:SF2">
    <property type="entry name" value="BIFUNCTIONAL PROTEIN HLDE"/>
    <property type="match status" value="1"/>
</dbReference>
<gene>
    <name evidence="11" type="ORF">SAMN05216481_102107</name>
</gene>
<keyword evidence="7" id="KW-0119">Carbohydrate metabolism</keyword>
<dbReference type="InterPro" id="IPR050385">
    <property type="entry name" value="Archaeal_FAD_synthase"/>
</dbReference>
<dbReference type="InterPro" id="IPR029056">
    <property type="entry name" value="Ribokinase-like"/>
</dbReference>
<comment type="catalytic activity">
    <reaction evidence="8">
        <text>D-glycero-beta-D-manno-heptose 1-phosphate + ATP + H(+) = ADP-D-glycero-beta-D-manno-heptose + diphosphate</text>
        <dbReference type="Rhea" id="RHEA:27465"/>
        <dbReference type="ChEBI" id="CHEBI:15378"/>
        <dbReference type="ChEBI" id="CHEBI:30616"/>
        <dbReference type="ChEBI" id="CHEBI:33019"/>
        <dbReference type="ChEBI" id="CHEBI:59967"/>
        <dbReference type="ChEBI" id="CHEBI:61593"/>
        <dbReference type="EC" id="2.7.7.70"/>
    </reaction>
</comment>
<dbReference type="InterPro" id="IPR014729">
    <property type="entry name" value="Rossmann-like_a/b/a_fold"/>
</dbReference>
<dbReference type="InterPro" id="IPR011611">
    <property type="entry name" value="PfkB_dom"/>
</dbReference>
<accession>A0A1H9B0V1</accession>
<evidence type="ECO:0000256" key="3">
    <source>
        <dbReference type="ARBA" id="ARBA00022695"/>
    </source>
</evidence>
<dbReference type="SUPFAM" id="SSF52374">
    <property type="entry name" value="Nucleotidylyl transferase"/>
    <property type="match status" value="1"/>
</dbReference>
<dbReference type="InterPro" id="IPR011914">
    <property type="entry name" value="RfaE_dom_II"/>
</dbReference>
<evidence type="ECO:0000256" key="1">
    <source>
        <dbReference type="ARBA" id="ARBA00012519"/>
    </source>
</evidence>
<name>A0A1H9B0V1_9ACTN</name>
<dbReference type="Gene3D" id="3.40.1190.20">
    <property type="match status" value="2"/>
</dbReference>
<feature type="domain" description="RNA polymerase sigma-70" evidence="10">
    <location>
        <begin position="427"/>
        <end position="440"/>
    </location>
</feature>
<dbReference type="NCBIfam" id="TIGR02199">
    <property type="entry name" value="rfaE_dom_II"/>
    <property type="match status" value="1"/>
</dbReference>
<evidence type="ECO:0000256" key="4">
    <source>
        <dbReference type="ARBA" id="ARBA00022741"/>
    </source>
</evidence>
<keyword evidence="3" id="KW-0548">Nucleotidyltransferase</keyword>
<dbReference type="InterPro" id="IPR000943">
    <property type="entry name" value="RNA_pol_sigma70"/>
</dbReference>
<dbReference type="GO" id="GO:0016773">
    <property type="term" value="F:phosphotransferase activity, alcohol group as acceptor"/>
    <property type="evidence" value="ECO:0007669"/>
    <property type="project" value="InterPro"/>
</dbReference>
<dbReference type="PANTHER" id="PTHR43793">
    <property type="entry name" value="FAD SYNTHASE"/>
    <property type="match status" value="1"/>
</dbReference>